<keyword evidence="2" id="KW-0040">ANK repeat</keyword>
<dbReference type="Gene3D" id="1.25.40.20">
    <property type="entry name" value="Ankyrin repeat-containing domain"/>
    <property type="match status" value="4"/>
</dbReference>
<dbReference type="HOGENOM" id="CLU_000288_34_1_1"/>
<proteinExistence type="predicted"/>
<dbReference type="PANTHER" id="PTHR10039:SF5">
    <property type="entry name" value="NACHT DOMAIN-CONTAINING PROTEIN"/>
    <property type="match status" value="1"/>
</dbReference>
<dbReference type="InterPro" id="IPR002110">
    <property type="entry name" value="Ankyrin_rpt"/>
</dbReference>
<accession>W9HFI9</accession>
<dbReference type="InterPro" id="IPR027417">
    <property type="entry name" value="P-loop_NTPase"/>
</dbReference>
<dbReference type="InterPro" id="IPR036770">
    <property type="entry name" value="Ankyrin_rpt-contain_sf"/>
</dbReference>
<dbReference type="OrthoDB" id="1658288at2759"/>
<keyword evidence="1" id="KW-0677">Repeat</keyword>
<dbReference type="Proteomes" id="UP000030753">
    <property type="component" value="Unassembled WGS sequence"/>
</dbReference>
<dbReference type="Gene3D" id="3.40.50.300">
    <property type="entry name" value="P-loop containing nucleotide triphosphate hydrolases"/>
    <property type="match status" value="1"/>
</dbReference>
<dbReference type="SUPFAM" id="SSF53474">
    <property type="entry name" value="alpha/beta-Hydrolases"/>
    <property type="match status" value="1"/>
</dbReference>
<organism evidence="4 5">
    <name type="scientific">Fusarium oxysporum NRRL 32931</name>
    <dbReference type="NCBI Taxonomy" id="660029"/>
    <lineage>
        <taxon>Eukaryota</taxon>
        <taxon>Fungi</taxon>
        <taxon>Dikarya</taxon>
        <taxon>Ascomycota</taxon>
        <taxon>Pezizomycotina</taxon>
        <taxon>Sordariomycetes</taxon>
        <taxon>Hypocreomycetidae</taxon>
        <taxon>Hypocreales</taxon>
        <taxon>Nectriaceae</taxon>
        <taxon>Fusarium</taxon>
        <taxon>Fusarium oxysporum species complex</taxon>
    </lineage>
</organism>
<feature type="domain" description="Nephrocystin 3-like N-terminal" evidence="3">
    <location>
        <begin position="410"/>
        <end position="587"/>
    </location>
</feature>
<evidence type="ECO:0000313" key="4">
    <source>
        <dbReference type="EMBL" id="EWY81002.1"/>
    </source>
</evidence>
<dbReference type="InterPro" id="IPR056884">
    <property type="entry name" value="NPHP3-like_N"/>
</dbReference>
<dbReference type="PANTHER" id="PTHR10039">
    <property type="entry name" value="AMELOGENIN"/>
    <property type="match status" value="1"/>
</dbReference>
<feature type="repeat" description="ANK" evidence="2">
    <location>
        <begin position="1380"/>
        <end position="1404"/>
    </location>
</feature>
<evidence type="ECO:0000259" key="3">
    <source>
        <dbReference type="Pfam" id="PF24883"/>
    </source>
</evidence>
<name>W9HFI9_FUSOX</name>
<protein>
    <recommendedName>
        <fullName evidence="3">Nephrocystin 3-like N-terminal domain-containing protein</fullName>
    </recommendedName>
</protein>
<reference evidence="4 5" key="1">
    <citation type="submission" date="2011-06" db="EMBL/GenBank/DDBJ databases">
        <title>The Genome Sequence of Fusarium oxysporum FOSC 3-a.</title>
        <authorList>
            <consortium name="The Broad Institute Genome Sequencing Platform"/>
            <person name="Ma L.-J."/>
            <person name="Gale L.R."/>
            <person name="Schwartz D.C."/>
            <person name="Zhou S."/>
            <person name="Corby-Kistler H."/>
            <person name="Young S.K."/>
            <person name="Zeng Q."/>
            <person name="Gargeya S."/>
            <person name="Fitzgerald M."/>
            <person name="Haas B."/>
            <person name="Abouelleil A."/>
            <person name="Alvarado L."/>
            <person name="Arachchi H.M."/>
            <person name="Berlin A."/>
            <person name="Brown A."/>
            <person name="Chapman S.B."/>
            <person name="Chen Z."/>
            <person name="Dunbar C."/>
            <person name="Freedman E."/>
            <person name="Gearin G."/>
            <person name="Gellesch M."/>
            <person name="Goldberg J."/>
            <person name="Griggs A."/>
            <person name="Gujja S."/>
            <person name="Heiman D."/>
            <person name="Howarth C."/>
            <person name="Larson L."/>
            <person name="Lui A."/>
            <person name="MacDonald P.J.P."/>
            <person name="Mehta T."/>
            <person name="Montmayeur A."/>
            <person name="Murphy C."/>
            <person name="Neiman D."/>
            <person name="Pearson M."/>
            <person name="Priest M."/>
            <person name="Roberts A."/>
            <person name="Saif S."/>
            <person name="Shea T."/>
            <person name="Shenoy N."/>
            <person name="Sisk P."/>
            <person name="Stolte C."/>
            <person name="Sykes S."/>
            <person name="Wortman J."/>
            <person name="Nusbaum C."/>
            <person name="Birren B."/>
        </authorList>
    </citation>
    <scope>NUCLEOTIDE SEQUENCE [LARGE SCALE GENOMIC DNA]</scope>
    <source>
        <strain evidence="5">FOSC 3-a</strain>
    </source>
</reference>
<evidence type="ECO:0000313" key="5">
    <source>
        <dbReference type="Proteomes" id="UP000030753"/>
    </source>
</evidence>
<feature type="repeat" description="ANK" evidence="2">
    <location>
        <begin position="939"/>
        <end position="971"/>
    </location>
</feature>
<dbReference type="Gene3D" id="3.40.50.1820">
    <property type="entry name" value="alpha/beta hydrolase"/>
    <property type="match status" value="1"/>
</dbReference>
<dbReference type="PROSITE" id="PS50088">
    <property type="entry name" value="ANK_REPEAT"/>
    <property type="match status" value="2"/>
</dbReference>
<sequence>MAASSHKNFRLRGIPREYETRGEVCSLIQKILALEPNASPTVYSLALSPTDRNSKIATLSFPSIPDCLSDRLKTEWNFNLSEGADIDFGRSLAFDTHFTGFTPFHRASDKDCHIDVIAVCGLGGHALGSFKEKNGRFVWLRDALPSDIPNARIFTYGYNSQLVDSQSFQSLTDLGRALQVDLEDIRDSDQSRSILFIGHSLGGLVIKETVRILKEEPLEPDSSVLSAISGFAFFGVPHRGLAVQCLVPLVKDNPNRALLESLNRNSSLLDRLQIEFDKISTARSFSVVSFYETEKSPTGALVNGKWEMSGSSEVLVEVVSATCGCQKQHPINRNHSEMVKYSGVHDQIYRRVIVSLRPILRITRGRPGTGTMGRGPQVFVRLSGDEQECLKSLSFPEQEHRCSEISYASDTCDWLLEDHNFQKWMNTARGLFWIKGCPGTGKSVLMKFAADTMNRRKSGDIIASFFIHGRGIPLQRTPLGIFRALLNSLLLSFPTYLDELTKRFQDRQQRHGSYEQNGGWRWNETELERFLASLLVKGTKDHPVVIFVDALDECGEEDAKRLLIYFKDIINDAERGESLLKICFSSRHFPILGHETMSNIYVEQRNDKDIRVVVQSRLKDIKPDGKRQKIENEISLKSHGGFQWAVLITNMIRDQDATGARTQDLLRIISSVPPGLDELYNFILKGASHDEYRQMAKLFQWVLFARRPLSAQELREALATDGDMTCTTVSQLRSQGNWSDSVLEFEKRVLYISRGLVEFQTRDVYEQYDPEGEEWSREAQFIHQSAADFVAQSFLTHNEENAIFQQPDDAGDYEMSRSFLKYLTLEEVLNGGNLSREKLSATFPLMPYGVAFLLGHIRAIEGRVSQLDLIMLMQWDRPERLQMLANIWRIMDPESTHAPRGWPFERATALHLAVALDSFTLLDSLLQKDVVDLVAQDDEGNTPLHLALREGYQDLALLLLERSRAWDTEQQAMPSKELSIERKDYMLHVNATNSEDESPLSLALSVKADQAIYSLIEAGAKVEHEKSLVFYAISVEDRTLMSRLIETGADLEGAVFFTIQCLNRANHHSDHILNGILADLLNAHAGTTRYAGIEIEDYHDADESDDEDAPLDEDAIFLASRNGSTTVINLLLSHRSSAMLQNRYGYFPLYYAVTNYHLETAIVLHRAAPQAVTFPHCGATLNEIIDNGWFRLVQIIVEEGDGELTWKDIFSKAIEINSLSFMRVLFDQPGQGIFKLATQNHDEYSAHVLLAASKGFVGMVELLFIASDIDINDIRNETGDTLLLLAVRADDVRMTRVLLGTGEVNVNDKNEEGQTPILWAIQNDNQKIMKDLLDTGDIDFDGLVIWGQTPLWWAIKQRRLAVTKLLLERKEIDVNQKDEEGQTPLWCALKVNNKELVKLLLATGRVDLHERNKEGLTPILWAMKYGWDNVVQLLLDCDGFAIDEEDEELGREAFWWALRKGKGAVVELVHKSHKFDINSKDEWGRTPLIWAVDSCEEAAVEVLLGTGKVDVHAVDDWGNTALSLAIQRGHGTMIEMLSRFAEWNTVMAMRFVEE</sequence>
<dbReference type="SMART" id="SM00248">
    <property type="entry name" value="ANK"/>
    <property type="match status" value="14"/>
</dbReference>
<dbReference type="Pfam" id="PF24883">
    <property type="entry name" value="NPHP3_N"/>
    <property type="match status" value="1"/>
</dbReference>
<gene>
    <name evidence="4" type="ORF">FOYG_15294</name>
</gene>
<dbReference type="PROSITE" id="PS50297">
    <property type="entry name" value="ANK_REP_REGION"/>
    <property type="match status" value="2"/>
</dbReference>
<dbReference type="EMBL" id="JH717849">
    <property type="protein sequence ID" value="EWY81002.1"/>
    <property type="molecule type" value="Genomic_DNA"/>
</dbReference>
<evidence type="ECO:0000256" key="2">
    <source>
        <dbReference type="PROSITE-ProRule" id="PRU00023"/>
    </source>
</evidence>
<dbReference type="Pfam" id="PF12796">
    <property type="entry name" value="Ank_2"/>
    <property type="match status" value="4"/>
</dbReference>
<dbReference type="InterPro" id="IPR029058">
    <property type="entry name" value="AB_hydrolase_fold"/>
</dbReference>
<dbReference type="SUPFAM" id="SSF48403">
    <property type="entry name" value="Ankyrin repeat"/>
    <property type="match status" value="2"/>
</dbReference>
<evidence type="ECO:0000256" key="1">
    <source>
        <dbReference type="ARBA" id="ARBA00022737"/>
    </source>
</evidence>
<dbReference type="SUPFAM" id="SSF52540">
    <property type="entry name" value="P-loop containing nucleoside triphosphate hydrolases"/>
    <property type="match status" value="1"/>
</dbReference>